<protein>
    <submittedName>
        <fullName evidence="3">Putative pentatricopeptide repeat-containing protein</fullName>
    </submittedName>
</protein>
<organism evidence="3 4">
    <name type="scientific">Vitis vinifera</name>
    <name type="common">Grape</name>
    <dbReference type="NCBI Taxonomy" id="29760"/>
    <lineage>
        <taxon>Eukaryota</taxon>
        <taxon>Viridiplantae</taxon>
        <taxon>Streptophyta</taxon>
        <taxon>Embryophyta</taxon>
        <taxon>Tracheophyta</taxon>
        <taxon>Spermatophyta</taxon>
        <taxon>Magnoliopsida</taxon>
        <taxon>eudicotyledons</taxon>
        <taxon>Gunneridae</taxon>
        <taxon>Pentapetalae</taxon>
        <taxon>rosids</taxon>
        <taxon>Vitales</taxon>
        <taxon>Vitaceae</taxon>
        <taxon>Viteae</taxon>
        <taxon>Vitis</taxon>
    </lineage>
</organism>
<dbReference type="AlphaFoldDB" id="A0A438KCC7"/>
<keyword evidence="1" id="KW-0677">Repeat</keyword>
<reference evidence="3 4" key="1">
    <citation type="journal article" date="2018" name="PLoS Genet.">
        <title>Population sequencing reveals clonal diversity and ancestral inbreeding in the grapevine cultivar Chardonnay.</title>
        <authorList>
            <person name="Roach M.J."/>
            <person name="Johnson D.L."/>
            <person name="Bohlmann J."/>
            <person name="van Vuuren H.J."/>
            <person name="Jones S.J."/>
            <person name="Pretorius I.S."/>
            <person name="Schmidt S.A."/>
            <person name="Borneman A.R."/>
        </authorList>
    </citation>
    <scope>NUCLEOTIDE SEQUENCE [LARGE SCALE GENOMIC DNA]</scope>
    <source>
        <strain evidence="4">cv. Chardonnay</strain>
        <tissue evidence="3">Leaf</tissue>
    </source>
</reference>
<dbReference type="GO" id="GO:0003723">
    <property type="term" value="F:RNA binding"/>
    <property type="evidence" value="ECO:0007669"/>
    <property type="project" value="InterPro"/>
</dbReference>
<dbReference type="SUPFAM" id="SSF48452">
    <property type="entry name" value="TPR-like"/>
    <property type="match status" value="1"/>
</dbReference>
<feature type="repeat" description="PPR" evidence="2">
    <location>
        <begin position="278"/>
        <end position="312"/>
    </location>
</feature>
<dbReference type="InterPro" id="IPR046848">
    <property type="entry name" value="E_motif"/>
</dbReference>
<accession>A0A438KCC7</accession>
<proteinExistence type="predicted"/>
<comment type="caution">
    <text evidence="3">The sequence shown here is derived from an EMBL/GenBank/DDBJ whole genome shotgun (WGS) entry which is preliminary data.</text>
</comment>
<feature type="repeat" description="PPR" evidence="2">
    <location>
        <begin position="170"/>
        <end position="204"/>
    </location>
</feature>
<name>A0A438KCC7_VITVI</name>
<dbReference type="Pfam" id="PF12854">
    <property type="entry name" value="PPR_1"/>
    <property type="match status" value="1"/>
</dbReference>
<dbReference type="InterPro" id="IPR046960">
    <property type="entry name" value="PPR_At4g14850-like_plant"/>
</dbReference>
<evidence type="ECO:0000256" key="2">
    <source>
        <dbReference type="PROSITE-ProRule" id="PRU00708"/>
    </source>
</evidence>
<dbReference type="FunFam" id="1.25.40.10:FF:000184">
    <property type="entry name" value="Pentatricopeptide repeat-containing protein, chloroplastic"/>
    <property type="match status" value="1"/>
</dbReference>
<dbReference type="Proteomes" id="UP000288805">
    <property type="component" value="Unassembled WGS sequence"/>
</dbReference>
<evidence type="ECO:0000256" key="1">
    <source>
        <dbReference type="ARBA" id="ARBA00022737"/>
    </source>
</evidence>
<dbReference type="Pfam" id="PF01535">
    <property type="entry name" value="PPR"/>
    <property type="match status" value="2"/>
</dbReference>
<gene>
    <name evidence="3" type="primary">PCMP-E82_0</name>
    <name evidence="3" type="ORF">CK203_007076</name>
</gene>
<dbReference type="EMBL" id="QGNW01000010">
    <property type="protein sequence ID" value="RVX18854.1"/>
    <property type="molecule type" value="Genomic_DNA"/>
</dbReference>
<dbReference type="FunFam" id="1.25.40.10:FF:000576">
    <property type="entry name" value="Pentatricopeptide repeat-containing protein, chloroplastic"/>
    <property type="match status" value="1"/>
</dbReference>
<dbReference type="Gene3D" id="1.25.40.10">
    <property type="entry name" value="Tetratricopeptide repeat domain"/>
    <property type="match status" value="5"/>
</dbReference>
<dbReference type="NCBIfam" id="TIGR00756">
    <property type="entry name" value="PPR"/>
    <property type="match status" value="4"/>
</dbReference>
<sequence>MKKHYNSILSLLEKCKTMAELKRLHGLMITTSVIQDVIPLSRLVDFCAYSDSGNLNYAKSVFNQIDRPSLYIWNSMIKGYSISESPDEALTIYREMRQKGYAPDHFTFPFVLKACSLVNGYNSGQCVHNCIVKTGFEVDVYAATALLQMYAACGDMEAALKVFDDIPKWNVVAWTSLIAGCISNDRPSEAVRVYKDMELWSIAPNEITMVNVLVACARSRDINAGRWVHDRTGQMGLDPFQSNSNFNVILATAIVDMYAKCGSLKTARDLFNKMPHRNLVAWNSMIGAYNQYGQANEALGLFSDMRIGGFDPDKATFLCVIGACAHLGALVSGQALHAYVSKTNLTDDTAIGTALVDMYAKSGDAERAQQVFSELQKKDVTAWTSLIIGLAMHGHGEEALTFFRKMQEDTALIPDEITYIGVLSACSHVGKVEDGKNHFISMKNVHGIEPTTQHYGCMVDLLSRAGRLGEAERLVEKMPVEPNTAIWSALLNGCKIYQNIDVADRVRRRVRELEVDGSGVYVLLSNIYAGACRWEEVKMARELMKERKIQKSLGHSSVEMKMLAS</sequence>
<dbReference type="GO" id="GO:0009451">
    <property type="term" value="P:RNA modification"/>
    <property type="evidence" value="ECO:0007669"/>
    <property type="project" value="InterPro"/>
</dbReference>
<dbReference type="Pfam" id="PF13041">
    <property type="entry name" value="PPR_2"/>
    <property type="match status" value="3"/>
</dbReference>
<dbReference type="Pfam" id="PF13812">
    <property type="entry name" value="PPR_3"/>
    <property type="match status" value="1"/>
</dbReference>
<dbReference type="FunFam" id="1.25.40.10:FF:000309">
    <property type="entry name" value="Pentatricopeptide repeat-containing protein, chloroplastic"/>
    <property type="match status" value="1"/>
</dbReference>
<dbReference type="InterPro" id="IPR011990">
    <property type="entry name" value="TPR-like_helical_dom_sf"/>
</dbReference>
<dbReference type="FunFam" id="1.25.40.10:FF:000031">
    <property type="entry name" value="Pentatricopeptide repeat-containing protein mitochondrial"/>
    <property type="match status" value="1"/>
</dbReference>
<dbReference type="InterPro" id="IPR002885">
    <property type="entry name" value="PPR_rpt"/>
</dbReference>
<feature type="repeat" description="PPR" evidence="2">
    <location>
        <begin position="348"/>
        <end position="382"/>
    </location>
</feature>
<dbReference type="PROSITE" id="PS51375">
    <property type="entry name" value="PPR"/>
    <property type="match status" value="4"/>
</dbReference>
<dbReference type="Pfam" id="PF20431">
    <property type="entry name" value="E_motif"/>
    <property type="match status" value="1"/>
</dbReference>
<evidence type="ECO:0000313" key="4">
    <source>
        <dbReference type="Proteomes" id="UP000288805"/>
    </source>
</evidence>
<feature type="repeat" description="PPR" evidence="2">
    <location>
        <begin position="69"/>
        <end position="103"/>
    </location>
</feature>
<evidence type="ECO:0000313" key="3">
    <source>
        <dbReference type="EMBL" id="RVX18854.1"/>
    </source>
</evidence>
<dbReference type="PANTHER" id="PTHR47926">
    <property type="entry name" value="PENTATRICOPEPTIDE REPEAT-CONTAINING PROTEIN"/>
    <property type="match status" value="1"/>
</dbReference>